<dbReference type="InterPro" id="IPR022036">
    <property type="entry name" value="DUF3605"/>
</dbReference>
<sequence>MSSNNIKRYNINNPPPPYVKFNRLKCVQEKYEDFMKSLANKNISIKEHINKTIIKDNIFVICKNDFPYNIQNYKHLLLWISPKIKIKVPNYIINMYIYNCLGLQPNKYICFENHPSNKSILNITHYHIFVPV</sequence>
<protein>
    <submittedName>
        <fullName evidence="1">Uncharacterized protein</fullName>
    </submittedName>
</protein>
<proteinExistence type="predicted"/>
<accession>A0A5J6VK27</accession>
<name>A0A5J6VK27_9VIRU</name>
<reference evidence="1" key="1">
    <citation type="journal article" date="2019" name="Philos. Trans. R. Soc. Lond., B, Biol. Sci.">
        <title>Targeted metagenomic recovery of four divergent viruses reveals shared and distinctive characteristics of giant viruses of marine eukaryotes.</title>
        <authorList>
            <person name="Needham D.M."/>
            <person name="Poirier C."/>
            <person name="Hehenberger E."/>
            <person name="Jimenez V."/>
            <person name="Swalwell J.E."/>
            <person name="Santoro A.E."/>
            <person name="Worden A.Z."/>
        </authorList>
    </citation>
    <scope>NUCLEOTIDE SEQUENCE</scope>
    <source>
        <strain evidence="1">MPacV-611</strain>
    </source>
</reference>
<dbReference type="Pfam" id="PF12239">
    <property type="entry name" value="DUF3605"/>
    <property type="match status" value="1"/>
</dbReference>
<evidence type="ECO:0000313" key="1">
    <source>
        <dbReference type="EMBL" id="QFG74447.1"/>
    </source>
</evidence>
<dbReference type="EMBL" id="MN448288">
    <property type="protein sequence ID" value="QFG74447.1"/>
    <property type="molecule type" value="Genomic_DNA"/>
</dbReference>
<organism evidence="1">
    <name type="scientific">Megaviridae environmental sample</name>
    <dbReference type="NCBI Taxonomy" id="1737588"/>
    <lineage>
        <taxon>Viruses</taxon>
        <taxon>Varidnaviria</taxon>
        <taxon>Bamfordvirae</taxon>
        <taxon>Nucleocytoviricota</taxon>
        <taxon>Megaviricetes</taxon>
        <taxon>Imitervirales</taxon>
        <taxon>Mimiviridae</taxon>
        <taxon>environmental samples</taxon>
    </lineage>
</organism>